<organism evidence="1 2">
    <name type="scientific">Pluteus cervinus</name>
    <dbReference type="NCBI Taxonomy" id="181527"/>
    <lineage>
        <taxon>Eukaryota</taxon>
        <taxon>Fungi</taxon>
        <taxon>Dikarya</taxon>
        <taxon>Basidiomycota</taxon>
        <taxon>Agaricomycotina</taxon>
        <taxon>Agaricomycetes</taxon>
        <taxon>Agaricomycetidae</taxon>
        <taxon>Agaricales</taxon>
        <taxon>Pluteineae</taxon>
        <taxon>Pluteaceae</taxon>
        <taxon>Pluteus</taxon>
    </lineage>
</organism>
<protein>
    <submittedName>
        <fullName evidence="1">Uncharacterized protein</fullName>
    </submittedName>
</protein>
<sequence>MAITCYIALDQAKTTLCYYRTPELFLRGRLALDWIGYDYVIQPELFVRVAFAYWEVLDSLYSLSSRRPDVSSFSSEIMWSCHGLSIPVLYWSRSIFVTHYFCSREAYPFRVLSTHSPWREIGHVMAHRVVAMAFIAVPIALLTFLCRVISLQYLCALRGLFFRIELATHCPRHLPGQVPSVPSTLAKTVLGVHNIRVFVLLKFNYHHEGSA</sequence>
<dbReference type="Proteomes" id="UP000308600">
    <property type="component" value="Unassembled WGS sequence"/>
</dbReference>
<reference evidence="1 2" key="1">
    <citation type="journal article" date="2019" name="Nat. Ecol. Evol.">
        <title>Megaphylogeny resolves global patterns of mushroom evolution.</title>
        <authorList>
            <person name="Varga T."/>
            <person name="Krizsan K."/>
            <person name="Foldi C."/>
            <person name="Dima B."/>
            <person name="Sanchez-Garcia M."/>
            <person name="Sanchez-Ramirez S."/>
            <person name="Szollosi G.J."/>
            <person name="Szarkandi J.G."/>
            <person name="Papp V."/>
            <person name="Albert L."/>
            <person name="Andreopoulos W."/>
            <person name="Angelini C."/>
            <person name="Antonin V."/>
            <person name="Barry K.W."/>
            <person name="Bougher N.L."/>
            <person name="Buchanan P."/>
            <person name="Buyck B."/>
            <person name="Bense V."/>
            <person name="Catcheside P."/>
            <person name="Chovatia M."/>
            <person name="Cooper J."/>
            <person name="Damon W."/>
            <person name="Desjardin D."/>
            <person name="Finy P."/>
            <person name="Geml J."/>
            <person name="Haridas S."/>
            <person name="Hughes K."/>
            <person name="Justo A."/>
            <person name="Karasinski D."/>
            <person name="Kautmanova I."/>
            <person name="Kiss B."/>
            <person name="Kocsube S."/>
            <person name="Kotiranta H."/>
            <person name="LaButti K.M."/>
            <person name="Lechner B.E."/>
            <person name="Liimatainen K."/>
            <person name="Lipzen A."/>
            <person name="Lukacs Z."/>
            <person name="Mihaltcheva S."/>
            <person name="Morgado L.N."/>
            <person name="Niskanen T."/>
            <person name="Noordeloos M.E."/>
            <person name="Ohm R.A."/>
            <person name="Ortiz-Santana B."/>
            <person name="Ovrebo C."/>
            <person name="Racz N."/>
            <person name="Riley R."/>
            <person name="Savchenko A."/>
            <person name="Shiryaev A."/>
            <person name="Soop K."/>
            <person name="Spirin V."/>
            <person name="Szebenyi C."/>
            <person name="Tomsovsky M."/>
            <person name="Tulloss R.E."/>
            <person name="Uehling J."/>
            <person name="Grigoriev I.V."/>
            <person name="Vagvolgyi C."/>
            <person name="Papp T."/>
            <person name="Martin F.M."/>
            <person name="Miettinen O."/>
            <person name="Hibbett D.S."/>
            <person name="Nagy L.G."/>
        </authorList>
    </citation>
    <scope>NUCLEOTIDE SEQUENCE [LARGE SCALE GENOMIC DNA]</scope>
    <source>
        <strain evidence="1 2">NL-1719</strain>
    </source>
</reference>
<accession>A0ACD2ZXM3</accession>
<proteinExistence type="predicted"/>
<evidence type="ECO:0000313" key="1">
    <source>
        <dbReference type="EMBL" id="TFK58149.1"/>
    </source>
</evidence>
<gene>
    <name evidence="1" type="ORF">BDN72DRAFT_907030</name>
</gene>
<name>A0ACD2ZXM3_9AGAR</name>
<evidence type="ECO:0000313" key="2">
    <source>
        <dbReference type="Proteomes" id="UP000308600"/>
    </source>
</evidence>
<keyword evidence="2" id="KW-1185">Reference proteome</keyword>
<dbReference type="EMBL" id="ML209598">
    <property type="protein sequence ID" value="TFK58149.1"/>
    <property type="molecule type" value="Genomic_DNA"/>
</dbReference>